<dbReference type="Proteomes" id="UP000694930">
    <property type="component" value="Chromosome 5"/>
</dbReference>
<evidence type="ECO:0000313" key="3">
    <source>
        <dbReference type="RefSeq" id="XP_015075435.1"/>
    </source>
</evidence>
<dbReference type="InterPro" id="IPR000477">
    <property type="entry name" value="RT_dom"/>
</dbReference>
<dbReference type="InterPro" id="IPR052343">
    <property type="entry name" value="Retrotransposon-Effector_Assoc"/>
</dbReference>
<gene>
    <name evidence="3" type="primary">LOC107019450</name>
</gene>
<name>A0ABM1GST9_SOLPN</name>
<reference evidence="3" key="2">
    <citation type="submission" date="2025-08" db="UniProtKB">
        <authorList>
            <consortium name="RefSeq"/>
        </authorList>
    </citation>
    <scope>IDENTIFICATION</scope>
</reference>
<feature type="domain" description="Reverse transcriptase" evidence="1">
    <location>
        <begin position="393"/>
        <end position="670"/>
    </location>
</feature>
<organism evidence="2 3">
    <name type="scientific">Solanum pennellii</name>
    <name type="common">Tomato</name>
    <name type="synonym">Lycopersicon pennellii</name>
    <dbReference type="NCBI Taxonomy" id="28526"/>
    <lineage>
        <taxon>Eukaryota</taxon>
        <taxon>Viridiplantae</taxon>
        <taxon>Streptophyta</taxon>
        <taxon>Embryophyta</taxon>
        <taxon>Tracheophyta</taxon>
        <taxon>Spermatophyta</taxon>
        <taxon>Magnoliopsida</taxon>
        <taxon>eudicotyledons</taxon>
        <taxon>Gunneridae</taxon>
        <taxon>Pentapetalae</taxon>
        <taxon>asterids</taxon>
        <taxon>lamiids</taxon>
        <taxon>Solanales</taxon>
        <taxon>Solanaceae</taxon>
        <taxon>Solanoideae</taxon>
        <taxon>Solaneae</taxon>
        <taxon>Solanum</taxon>
        <taxon>Solanum subgen. Lycopersicon</taxon>
    </lineage>
</organism>
<evidence type="ECO:0000259" key="1">
    <source>
        <dbReference type="PROSITE" id="PS50878"/>
    </source>
</evidence>
<keyword evidence="2" id="KW-1185">Reference proteome</keyword>
<reference evidence="2" key="1">
    <citation type="journal article" date="2014" name="Nat. Genet.">
        <title>The genome of the stress-tolerant wild tomato species Solanum pennellii.</title>
        <authorList>
            <person name="Bolger A."/>
            <person name="Scossa F."/>
            <person name="Bolger M.E."/>
            <person name="Lanz C."/>
            <person name="Maumus F."/>
            <person name="Tohge T."/>
            <person name="Quesneville H."/>
            <person name="Alseekh S."/>
            <person name="Sorensen I."/>
            <person name="Lichtenstein G."/>
            <person name="Fich E.A."/>
            <person name="Conte M."/>
            <person name="Keller H."/>
            <person name="Schneeberger K."/>
            <person name="Schwacke R."/>
            <person name="Ofner I."/>
            <person name="Vrebalov J."/>
            <person name="Xu Y."/>
            <person name="Osorio S."/>
            <person name="Aflitos S.A."/>
            <person name="Schijlen E."/>
            <person name="Jimenez-Gomez J.M."/>
            <person name="Ryngajllo M."/>
            <person name="Kimura S."/>
            <person name="Kumar R."/>
            <person name="Koenig D."/>
            <person name="Headland L.R."/>
            <person name="Maloof J.N."/>
            <person name="Sinha N."/>
            <person name="van Ham R.C."/>
            <person name="Lankhorst R.K."/>
            <person name="Mao L."/>
            <person name="Vogel A."/>
            <person name="Arsova B."/>
            <person name="Panstruga R."/>
            <person name="Fei Z."/>
            <person name="Rose J.K."/>
            <person name="Zamir D."/>
            <person name="Carrari F."/>
            <person name="Giovannoni J.J."/>
            <person name="Weigel D."/>
            <person name="Usadel B."/>
            <person name="Fernie A.R."/>
        </authorList>
    </citation>
    <scope>NUCLEOTIDE SEQUENCE [LARGE SCALE GENOMIC DNA]</scope>
    <source>
        <strain evidence="2">cv. LA0716</strain>
    </source>
</reference>
<dbReference type="CDD" id="cd01650">
    <property type="entry name" value="RT_nLTR_like"/>
    <property type="match status" value="1"/>
</dbReference>
<accession>A0ABM1GST9</accession>
<proteinExistence type="predicted"/>
<dbReference type="PANTHER" id="PTHR46890:SF28">
    <property type="entry name" value="REVERSE TRANSCRIPTASE DOMAIN-CONTAINING PROTEIN"/>
    <property type="match status" value="1"/>
</dbReference>
<dbReference type="Gene3D" id="3.60.10.10">
    <property type="entry name" value="Endonuclease/exonuclease/phosphatase"/>
    <property type="match status" value="1"/>
</dbReference>
<dbReference type="Pfam" id="PF00078">
    <property type="entry name" value="RVT_1"/>
    <property type="match status" value="1"/>
</dbReference>
<dbReference type="PANTHER" id="PTHR46890">
    <property type="entry name" value="NON-LTR RETROLELEMENT REVERSE TRANSCRIPTASE-LIKE PROTEIN-RELATED"/>
    <property type="match status" value="1"/>
</dbReference>
<dbReference type="SUPFAM" id="SSF56219">
    <property type="entry name" value="DNase I-like"/>
    <property type="match status" value="1"/>
</dbReference>
<dbReference type="GeneID" id="107019450"/>
<dbReference type="InterPro" id="IPR036691">
    <property type="entry name" value="Endo/exonu/phosph_ase_sf"/>
</dbReference>
<sequence>MHHLSVIAILELFSDSVNIQSFKVQLNMVNATSNCNSKIWVFWNSDIDCYILDEDEQQITCAMKHNELQCQFTSTFIYAKCKEYLRRPLWDKLLQHASVNTNPWCAVGDYNVISKVDEKLGGLPYNMRKSMDFIVVIEACGLVDIGFSGHRFTWSNKRGINHRIWKRLDRALVNDLWLEKMPQTTITRLSTTGSDHCPLLLEMVSTEIDHIKYFRFLNCWIDNPNFMLTVKNCWDRPVEGNAMWKFHQKMKRLSNTLSVWSRNEFGDIFQKVRMYEEQVHEAEENYIRDQTDSNRSTLHELNAQYIKFLKLEDTILKQKTQLQWFKDGDTNSKYFHSIIRGRRRKLFIHKILTENGVWIQGENNIAQEACEHFNTIFTGSVQLTKLSDMDELKEVVFSMNPNSAAGPDGMNVNNPNKLTEFRPISLSNFTSKIISKLVSNRLSPILPSLISTNQSGFVKGRSISENIMLAQEIIHQIKKPNIGSNVIIKLDMAKPYDRVSWSYICLVLRKMGFNEVFIDMVWRIMANNWYSIIVNGKRYGFFHSTRGFKQGDPLSPALFILGAEVLSRSLNRLHNHPDYHGFIMEKRGPQVNHLSFADDIILFTSGRGKTLKLLMNTLKEYEKTSGQLINGDKSHFMIHSSAFNSTRDRIKRLTGFKPKQGPITYLGCPLFVGRPRNVYFSDLINKVVARITSWQTKQLSYGGKAVLSKHVLKALPIHLLSAVTPPITIIRQIQMLIADFFWGWKNSRKKYHWSSWKNLSYPYEEGGVGMRNLQDVCKSFQFKKWWIFRTKQTLWGEFLRAKYCQRSNPVSKKWDTGESLNWKHMLSNRQQVEQHIQWRLQAGNCSFWWDNWLGTGPLAQHTTSSNRLNNITVADFWENGEWNCSKLEQHAPVSQLSRILDSSPTAQA</sequence>
<protein>
    <submittedName>
        <fullName evidence="3">Uncharacterized protein LOC107019450</fullName>
    </submittedName>
</protein>
<dbReference type="RefSeq" id="XP_015075435.1">
    <property type="nucleotide sequence ID" value="XM_015219949.1"/>
</dbReference>
<evidence type="ECO:0000313" key="2">
    <source>
        <dbReference type="Proteomes" id="UP000694930"/>
    </source>
</evidence>
<dbReference type="PROSITE" id="PS50878">
    <property type="entry name" value="RT_POL"/>
    <property type="match status" value="1"/>
</dbReference>